<organism evidence="7 8">
    <name type="scientific">Sphingobacterium mizutaii</name>
    <dbReference type="NCBI Taxonomy" id="1010"/>
    <lineage>
        <taxon>Bacteria</taxon>
        <taxon>Pseudomonadati</taxon>
        <taxon>Bacteroidota</taxon>
        <taxon>Sphingobacteriia</taxon>
        <taxon>Sphingobacteriales</taxon>
        <taxon>Sphingobacteriaceae</taxon>
        <taxon>Sphingobacterium</taxon>
    </lineage>
</organism>
<evidence type="ECO:0000256" key="2">
    <source>
        <dbReference type="ARBA" id="ARBA00023186"/>
    </source>
</evidence>
<dbReference type="CDD" id="cd00446">
    <property type="entry name" value="GrpE"/>
    <property type="match status" value="1"/>
</dbReference>
<dbReference type="PROSITE" id="PS01071">
    <property type="entry name" value="GRPE"/>
    <property type="match status" value="1"/>
</dbReference>
<dbReference type="HAMAP" id="MF_01151">
    <property type="entry name" value="GrpE"/>
    <property type="match status" value="1"/>
</dbReference>
<evidence type="ECO:0000256" key="1">
    <source>
        <dbReference type="ARBA" id="ARBA00009054"/>
    </source>
</evidence>
<dbReference type="GO" id="GO:0000774">
    <property type="term" value="F:adenyl-nucleotide exchange factor activity"/>
    <property type="evidence" value="ECO:0007669"/>
    <property type="project" value="InterPro"/>
</dbReference>
<keyword evidence="3 4" id="KW-0346">Stress response</keyword>
<evidence type="ECO:0000313" key="7">
    <source>
        <dbReference type="EMBL" id="SNV50790.1"/>
    </source>
</evidence>
<keyword evidence="2 3" id="KW-0143">Chaperone</keyword>
<dbReference type="Gene3D" id="2.30.22.10">
    <property type="entry name" value="Head domain of nucleotide exchange factor GrpE"/>
    <property type="match status" value="1"/>
</dbReference>
<dbReference type="GO" id="GO:0051082">
    <property type="term" value="F:unfolded protein binding"/>
    <property type="evidence" value="ECO:0007669"/>
    <property type="project" value="TreeGrafter"/>
</dbReference>
<dbReference type="Proteomes" id="UP000215355">
    <property type="component" value="Chromosome 1"/>
</dbReference>
<accession>A0AAJ5C0E7</accession>
<feature type="compositionally biased region" description="Polar residues" evidence="6">
    <location>
        <begin position="1"/>
        <end position="25"/>
    </location>
</feature>
<dbReference type="SUPFAM" id="SSF58014">
    <property type="entry name" value="Coiled-coil domain of nucleotide exchange factor GrpE"/>
    <property type="match status" value="1"/>
</dbReference>
<dbReference type="GO" id="GO:0042803">
    <property type="term" value="F:protein homodimerization activity"/>
    <property type="evidence" value="ECO:0007669"/>
    <property type="project" value="InterPro"/>
</dbReference>
<dbReference type="InterPro" id="IPR009012">
    <property type="entry name" value="GrpE_head"/>
</dbReference>
<dbReference type="InterPro" id="IPR000740">
    <property type="entry name" value="GrpE"/>
</dbReference>
<reference evidence="7 8" key="1">
    <citation type="submission" date="2017-06" db="EMBL/GenBank/DDBJ databases">
        <authorList>
            <consortium name="Pathogen Informatics"/>
        </authorList>
    </citation>
    <scope>NUCLEOTIDE SEQUENCE [LARGE SCALE GENOMIC DNA]</scope>
    <source>
        <strain evidence="7 8">NCTC12149</strain>
    </source>
</reference>
<dbReference type="PRINTS" id="PR00773">
    <property type="entry name" value="GRPEPROTEIN"/>
</dbReference>
<comment type="function">
    <text evidence="3 4">Participates actively in the response to hyperosmotic and heat shock by preventing the aggregation of stress-denatured proteins, in association with DnaK and GrpE. It is the nucleotide exchange factor for DnaK and may function as a thermosensor. Unfolded proteins bind initially to DnaJ; upon interaction with the DnaJ-bound protein, DnaK hydrolyzes its bound ATP, resulting in the formation of a stable complex. GrpE releases ADP from DnaK; ATP binding to DnaK triggers the release of the substrate protein, thus completing the reaction cycle. Several rounds of ATP-dependent interactions between DnaJ, DnaK and GrpE are required for fully efficient folding.</text>
</comment>
<sequence length="173" mass="19599">MINENENIQDPEMNNSEENVEQGSAATEELTNKLNESNDKYARLVAEFDNYKKRTAKEKIDLMQSAGKDVILKLLPVVDDFDRSLSFMKDVPADDPMKQGIDLVYHKLKKTMEQLGVKEIEVIGQPFDPEFQEAITLIPAPTPDLKDKVIDVIEKGYTLNDNVIRFAKVVVGQ</sequence>
<evidence type="ECO:0000256" key="5">
    <source>
        <dbReference type="RuleBase" id="RU004478"/>
    </source>
</evidence>
<dbReference type="PANTHER" id="PTHR21237">
    <property type="entry name" value="GRPE PROTEIN"/>
    <property type="match status" value="1"/>
</dbReference>
<dbReference type="KEGG" id="smiz:4412673_02167"/>
<evidence type="ECO:0000313" key="8">
    <source>
        <dbReference type="Proteomes" id="UP000215355"/>
    </source>
</evidence>
<evidence type="ECO:0000256" key="3">
    <source>
        <dbReference type="HAMAP-Rule" id="MF_01151"/>
    </source>
</evidence>
<protein>
    <recommendedName>
        <fullName evidence="3 4">Protein GrpE</fullName>
    </recommendedName>
    <alternativeName>
        <fullName evidence="3">HSP-70 cofactor</fullName>
    </alternativeName>
</protein>
<dbReference type="GO" id="GO:0005737">
    <property type="term" value="C:cytoplasm"/>
    <property type="evidence" value="ECO:0007669"/>
    <property type="project" value="UniProtKB-SubCell"/>
</dbReference>
<feature type="region of interest" description="Disordered" evidence="6">
    <location>
        <begin position="1"/>
        <end position="36"/>
    </location>
</feature>
<evidence type="ECO:0000256" key="6">
    <source>
        <dbReference type="SAM" id="MobiDB-lite"/>
    </source>
</evidence>
<dbReference type="InterPro" id="IPR013805">
    <property type="entry name" value="GrpE_CC"/>
</dbReference>
<dbReference type="PANTHER" id="PTHR21237:SF23">
    <property type="entry name" value="GRPE PROTEIN HOMOLOG, MITOCHONDRIAL"/>
    <property type="match status" value="1"/>
</dbReference>
<name>A0AAJ5C0E7_9SPHI</name>
<keyword evidence="3" id="KW-0963">Cytoplasm</keyword>
<proteinExistence type="inferred from homology"/>
<dbReference type="GO" id="GO:0006457">
    <property type="term" value="P:protein folding"/>
    <property type="evidence" value="ECO:0007669"/>
    <property type="project" value="InterPro"/>
</dbReference>
<gene>
    <name evidence="3 7" type="primary">grpE</name>
    <name evidence="7" type="ORF">SAMEA4412673_02167</name>
</gene>
<comment type="similarity">
    <text evidence="1 3 5">Belongs to the GrpE family.</text>
</comment>
<dbReference type="EMBL" id="LT906468">
    <property type="protein sequence ID" value="SNV50790.1"/>
    <property type="molecule type" value="Genomic_DNA"/>
</dbReference>
<comment type="subunit">
    <text evidence="3">Homodimer.</text>
</comment>
<comment type="subcellular location">
    <subcellularLocation>
        <location evidence="3">Cytoplasm</location>
    </subcellularLocation>
</comment>
<dbReference type="SUPFAM" id="SSF51064">
    <property type="entry name" value="Head domain of nucleotide exchange factor GrpE"/>
    <property type="match status" value="1"/>
</dbReference>
<dbReference type="GO" id="GO:0051087">
    <property type="term" value="F:protein-folding chaperone binding"/>
    <property type="evidence" value="ECO:0007669"/>
    <property type="project" value="InterPro"/>
</dbReference>
<dbReference type="AlphaFoldDB" id="A0AAJ5C0E7"/>
<evidence type="ECO:0000256" key="4">
    <source>
        <dbReference type="RuleBase" id="RU000639"/>
    </source>
</evidence>
<dbReference type="Pfam" id="PF01025">
    <property type="entry name" value="GrpE"/>
    <property type="match status" value="1"/>
</dbReference>
<dbReference type="Gene3D" id="3.90.20.20">
    <property type="match status" value="1"/>
</dbReference>